<evidence type="ECO:0000313" key="2">
    <source>
        <dbReference type="EMBL" id="MBK1787785.1"/>
    </source>
</evidence>
<dbReference type="RefSeq" id="WP_200322824.1">
    <property type="nucleotide sequence ID" value="NZ_JAENJH010000008.1"/>
</dbReference>
<feature type="compositionally biased region" description="Gly residues" evidence="1">
    <location>
        <begin position="865"/>
        <end position="891"/>
    </location>
</feature>
<feature type="compositionally biased region" description="Polar residues" evidence="1">
    <location>
        <begin position="687"/>
        <end position="735"/>
    </location>
</feature>
<comment type="caution">
    <text evidence="2">The sequence shown here is derived from an EMBL/GenBank/DDBJ whole genome shotgun (WGS) entry which is preliminary data.</text>
</comment>
<accession>A0A934QWA6</accession>
<keyword evidence="3" id="KW-1185">Reference proteome</keyword>
<feature type="compositionally biased region" description="Low complexity" evidence="1">
    <location>
        <begin position="1"/>
        <end position="17"/>
    </location>
</feature>
<dbReference type="AlphaFoldDB" id="A0A934QWA6"/>
<feature type="compositionally biased region" description="Gly residues" evidence="1">
    <location>
        <begin position="382"/>
        <end position="397"/>
    </location>
</feature>
<dbReference type="EMBL" id="JAENJH010000008">
    <property type="protein sequence ID" value="MBK1787785.1"/>
    <property type="molecule type" value="Genomic_DNA"/>
</dbReference>
<feature type="compositionally biased region" description="Low complexity" evidence="1">
    <location>
        <begin position="611"/>
        <end position="622"/>
    </location>
</feature>
<feature type="compositionally biased region" description="Basic and acidic residues" evidence="1">
    <location>
        <begin position="936"/>
        <end position="953"/>
    </location>
</feature>
<reference evidence="2" key="1">
    <citation type="submission" date="2020-12" db="EMBL/GenBank/DDBJ databases">
        <title>Prauserella sp. ASG 168, a novel actinomycete isolated from cave rock.</title>
        <authorList>
            <person name="Suriyachadkun C."/>
        </authorList>
    </citation>
    <scope>NUCLEOTIDE SEQUENCE</scope>
    <source>
        <strain evidence="2">ASG 168</strain>
    </source>
</reference>
<feature type="compositionally biased region" description="Gly residues" evidence="1">
    <location>
        <begin position="435"/>
        <end position="569"/>
    </location>
</feature>
<protein>
    <submittedName>
        <fullName evidence="2">Uncharacterized protein</fullName>
    </submittedName>
</protein>
<feature type="compositionally biased region" description="Polar residues" evidence="1">
    <location>
        <begin position="623"/>
        <end position="637"/>
    </location>
</feature>
<gene>
    <name evidence="2" type="ORF">JHE00_25945</name>
</gene>
<sequence>MTTPEGTGPSEPPVVGEDTSNITFEQAVFSTTGMGPDIHTPVENGAGEQGWFKTDGGAVAGDDQSSDTQSGGDAYSYHAWEKWYISVYKDQAKVDAWTNGLDELNDVVDQLKDGKAGLMDVSKLWDSKAAVDHYVNWLNANHEVLQGWSQKLNSDDSAFKGKAAYAIRQQVLQFANTLEDLRMQIVDERQTSQGIADIANALSRFAQGMSEAWYQYSNQLRTLLQDTMSAVIGNVRTYIRGMGLVHGTPNYALDILSNKNSRDLALSYIEGVVKNYSSSANTAPVFTEKTLLGIPIGAEVTGTNTFTPAPLPPGFPELSGPLDSPGTWGTINKHISDHLLEKLESLDTSARDLMTTLDTEYQRSKGPLEDIVPPTMLPPPGGGDNGLGGDNGFGGDNGLSEDDILDLFGDGDNNGGGGDDGGGGGLDEDDIRDLFGGGDDNAGGGDNPFGGGGDNPFGDGGDNSFGGGDNPFGSGGDNSFGGGDNPFGSGGDNSFGGGDNPFGSGGDNSFGGGDNPFGSGGDNSFGGGDNPFGSGGDNSFGGGGDNPFGSGGDNSFGGGDNPFGTGGDNSFGNGTVPPGGFMPPPGGFGGSNGTPNSNRFGNQNPPIGSEGNAFNGDGFGNNSPDLPQQQGNEQSLQDLIPNLGDSNQIPPGGSDQNLPGNQDLQEMFAQGQGEGNQLPGGNDPNLPGNQNLQDLFSNLGDSNQTPPGGSDQNLPGNQNLEDLLSQGQGDSNQLPGGNDENLRDWWSDLTGDDNSFGGGNDQNSPGDQNLEDLFSELPGDNNQNLPGDNNQNQPGDNFPVDNPNLPDVPEFGSGDSNVGGGGGQDTPNFEGLPGSGDSNFAGGAGNPDFSGGSGSDFPSGNQGESNGGNGFGDGPGGNSGGNAGGNFGGEGWSDWSGQDQDGNGNNSAFNPGEQNGRGGMPMMPPMMPPGGGGQGDSKERERQTWLSEDDKIWGTDSMAGNGIVGLPSDVANETDEPLAPTHVHVGTSSHRGKPVDQKPAKETTETTEQTANG</sequence>
<feature type="compositionally biased region" description="Low complexity" evidence="1">
    <location>
        <begin position="778"/>
        <end position="795"/>
    </location>
</feature>
<name>A0A934QWA6_9PSEU</name>
<dbReference type="Proteomes" id="UP000635245">
    <property type="component" value="Unassembled WGS sequence"/>
</dbReference>
<feature type="compositionally biased region" description="Polar residues" evidence="1">
    <location>
        <begin position="895"/>
        <end position="913"/>
    </location>
</feature>
<feature type="compositionally biased region" description="Gly residues" evidence="1">
    <location>
        <begin position="412"/>
        <end position="425"/>
    </location>
</feature>
<evidence type="ECO:0000313" key="3">
    <source>
        <dbReference type="Proteomes" id="UP000635245"/>
    </source>
</evidence>
<feature type="region of interest" description="Disordered" evidence="1">
    <location>
        <begin position="1"/>
        <end position="21"/>
    </location>
</feature>
<proteinExistence type="predicted"/>
<feature type="compositionally biased region" description="Polar residues" evidence="1">
    <location>
        <begin position="644"/>
        <end position="664"/>
    </location>
</feature>
<feature type="compositionally biased region" description="Basic and acidic residues" evidence="1">
    <location>
        <begin position="993"/>
        <end position="1004"/>
    </location>
</feature>
<evidence type="ECO:0000256" key="1">
    <source>
        <dbReference type="SAM" id="MobiDB-lite"/>
    </source>
</evidence>
<feature type="region of interest" description="Disordered" evidence="1">
    <location>
        <begin position="366"/>
        <end position="1013"/>
    </location>
</feature>
<feature type="compositionally biased region" description="Low complexity" evidence="1">
    <location>
        <begin position="846"/>
        <end position="864"/>
    </location>
</feature>
<organism evidence="2 3">
    <name type="scientific">Prauserella cavernicola</name>
    <dbReference type="NCBI Taxonomy" id="2800127"/>
    <lineage>
        <taxon>Bacteria</taxon>
        <taxon>Bacillati</taxon>
        <taxon>Actinomycetota</taxon>
        <taxon>Actinomycetes</taxon>
        <taxon>Pseudonocardiales</taxon>
        <taxon>Pseudonocardiaceae</taxon>
        <taxon>Prauserella</taxon>
    </lineage>
</organism>